<accession>A0A348AP25</accession>
<feature type="transmembrane region" description="Helical" evidence="1">
    <location>
        <begin position="97"/>
        <end position="117"/>
    </location>
</feature>
<evidence type="ECO:0000256" key="1">
    <source>
        <dbReference type="SAM" id="Phobius"/>
    </source>
</evidence>
<proteinExistence type="predicted"/>
<dbReference type="InterPro" id="IPR006750">
    <property type="entry name" value="YdcZ"/>
</dbReference>
<evidence type="ECO:0008006" key="4">
    <source>
        <dbReference type="Google" id="ProtNLM"/>
    </source>
</evidence>
<feature type="transmembrane region" description="Helical" evidence="1">
    <location>
        <begin position="42"/>
        <end position="62"/>
    </location>
</feature>
<organism evidence="2 3">
    <name type="scientific">Methylomusa anaerophila</name>
    <dbReference type="NCBI Taxonomy" id="1930071"/>
    <lineage>
        <taxon>Bacteria</taxon>
        <taxon>Bacillati</taxon>
        <taxon>Bacillota</taxon>
        <taxon>Negativicutes</taxon>
        <taxon>Selenomonadales</taxon>
        <taxon>Sporomusaceae</taxon>
        <taxon>Methylomusa</taxon>
    </lineage>
</organism>
<feature type="transmembrane region" description="Helical" evidence="1">
    <location>
        <begin position="74"/>
        <end position="91"/>
    </location>
</feature>
<protein>
    <recommendedName>
        <fullName evidence="4">DMT family transporter</fullName>
    </recommendedName>
</protein>
<sequence>MNFISQEMLPLVLALISGVLMAVQGSLNSALSKVIGLLEATFMVHITGTIVVMLLLFIFKMGKGNLYVWPDAPWYSWLGGIIGVGIIYLVAASIPSVGVANATTAIIVGQVLTAIIIDHFGGFGLERITCSPKQILGLVLLATGAKFLLK</sequence>
<dbReference type="KEGG" id="mana:MAMMFC1_03528"/>
<dbReference type="GO" id="GO:0005886">
    <property type="term" value="C:plasma membrane"/>
    <property type="evidence" value="ECO:0007669"/>
    <property type="project" value="TreeGrafter"/>
</dbReference>
<dbReference type="Proteomes" id="UP000276437">
    <property type="component" value="Chromosome"/>
</dbReference>
<keyword evidence="3" id="KW-1185">Reference proteome</keyword>
<gene>
    <name evidence="2" type="ORF">MAMMFC1_03528</name>
</gene>
<dbReference type="PANTHER" id="PTHR34821:SF2">
    <property type="entry name" value="INNER MEMBRANE PROTEIN YDCZ"/>
    <property type="match status" value="1"/>
</dbReference>
<evidence type="ECO:0000313" key="3">
    <source>
        <dbReference type="Proteomes" id="UP000276437"/>
    </source>
</evidence>
<evidence type="ECO:0000313" key="2">
    <source>
        <dbReference type="EMBL" id="BBB92823.1"/>
    </source>
</evidence>
<keyword evidence="1" id="KW-1133">Transmembrane helix</keyword>
<reference evidence="2 3" key="1">
    <citation type="journal article" date="2018" name="Int. J. Syst. Evol. Microbiol.">
        <title>Methylomusa anaerophila gen. nov., sp. nov., an anaerobic methanol-utilizing bacterium isolated from a microbial fuel cell.</title>
        <authorList>
            <person name="Amano N."/>
            <person name="Yamamuro A."/>
            <person name="Miyahara M."/>
            <person name="Kouzuma A."/>
            <person name="Abe T."/>
            <person name="Watanabe K."/>
        </authorList>
    </citation>
    <scope>NUCLEOTIDE SEQUENCE [LARGE SCALE GENOMIC DNA]</scope>
    <source>
        <strain evidence="2 3">MMFC1</strain>
    </source>
</reference>
<keyword evidence="1" id="KW-0472">Membrane</keyword>
<dbReference type="AlphaFoldDB" id="A0A348AP25"/>
<dbReference type="Pfam" id="PF04657">
    <property type="entry name" value="DMT_YdcZ"/>
    <property type="match status" value="1"/>
</dbReference>
<dbReference type="RefSeq" id="WP_232035503.1">
    <property type="nucleotide sequence ID" value="NZ_AP018449.1"/>
</dbReference>
<dbReference type="EMBL" id="AP018449">
    <property type="protein sequence ID" value="BBB92823.1"/>
    <property type="molecule type" value="Genomic_DNA"/>
</dbReference>
<keyword evidence="1" id="KW-0812">Transmembrane</keyword>
<name>A0A348AP25_9FIRM</name>
<dbReference type="PANTHER" id="PTHR34821">
    <property type="entry name" value="INNER MEMBRANE PROTEIN YDCZ"/>
    <property type="match status" value="1"/>
</dbReference>